<organism evidence="4 5">
    <name type="scientific">Collichthys lucidus</name>
    <name type="common">Big head croaker</name>
    <name type="synonym">Sciaena lucida</name>
    <dbReference type="NCBI Taxonomy" id="240159"/>
    <lineage>
        <taxon>Eukaryota</taxon>
        <taxon>Metazoa</taxon>
        <taxon>Chordata</taxon>
        <taxon>Craniata</taxon>
        <taxon>Vertebrata</taxon>
        <taxon>Euteleostomi</taxon>
        <taxon>Actinopterygii</taxon>
        <taxon>Neopterygii</taxon>
        <taxon>Teleostei</taxon>
        <taxon>Neoteleostei</taxon>
        <taxon>Acanthomorphata</taxon>
        <taxon>Eupercaria</taxon>
        <taxon>Sciaenidae</taxon>
        <taxon>Collichthys</taxon>
    </lineage>
</organism>
<evidence type="ECO:0000259" key="2">
    <source>
        <dbReference type="PROSITE" id="PS50090"/>
    </source>
</evidence>
<evidence type="ECO:0000256" key="1">
    <source>
        <dbReference type="SAM" id="MobiDB-lite"/>
    </source>
</evidence>
<dbReference type="InterPro" id="IPR001005">
    <property type="entry name" value="SANT/Myb"/>
</dbReference>
<dbReference type="CDD" id="cd00167">
    <property type="entry name" value="SANT"/>
    <property type="match status" value="2"/>
</dbReference>
<dbReference type="PROSITE" id="PS51294">
    <property type="entry name" value="HTH_MYB"/>
    <property type="match status" value="1"/>
</dbReference>
<gene>
    <name evidence="4" type="ORF">D9C73_011977</name>
</gene>
<dbReference type="Gene3D" id="1.10.10.60">
    <property type="entry name" value="Homeodomain-like"/>
    <property type="match status" value="2"/>
</dbReference>
<feature type="domain" description="Myb-like" evidence="2">
    <location>
        <begin position="146"/>
        <end position="217"/>
    </location>
</feature>
<dbReference type="EMBL" id="CM014088">
    <property type="protein sequence ID" value="TKS79194.1"/>
    <property type="molecule type" value="Genomic_DNA"/>
</dbReference>
<keyword evidence="5" id="KW-1185">Reference proteome</keyword>
<feature type="region of interest" description="Disordered" evidence="1">
    <location>
        <begin position="320"/>
        <end position="363"/>
    </location>
</feature>
<dbReference type="STRING" id="240159.A0A4U5UVE0"/>
<accession>A0A4U5UVE0</accession>
<dbReference type="PROSITE" id="PS50090">
    <property type="entry name" value="MYB_LIKE"/>
    <property type="match status" value="1"/>
</dbReference>
<dbReference type="InterPro" id="IPR017930">
    <property type="entry name" value="Myb_dom"/>
</dbReference>
<dbReference type="GO" id="GO:0003682">
    <property type="term" value="F:chromatin binding"/>
    <property type="evidence" value="ECO:0007669"/>
    <property type="project" value="TreeGrafter"/>
</dbReference>
<dbReference type="GO" id="GO:0006363">
    <property type="term" value="P:termination of RNA polymerase I transcription"/>
    <property type="evidence" value="ECO:0007669"/>
    <property type="project" value="TreeGrafter"/>
</dbReference>
<dbReference type="Pfam" id="PF00249">
    <property type="entry name" value="Myb_DNA-binding"/>
    <property type="match status" value="1"/>
</dbReference>
<protein>
    <submittedName>
        <fullName evidence="4">Transcription termination factor 1</fullName>
    </submittedName>
</protein>
<proteinExistence type="predicted"/>
<dbReference type="AlphaFoldDB" id="A0A4U5UVE0"/>
<dbReference type="PANTHER" id="PTHR46760:SF1">
    <property type="entry name" value="TRANSCRIPTION TERMINATION FACTOR 1"/>
    <property type="match status" value="1"/>
</dbReference>
<feature type="compositionally biased region" description="Acidic residues" evidence="1">
    <location>
        <begin position="344"/>
        <end position="355"/>
    </location>
</feature>
<dbReference type="SUPFAM" id="SSF46689">
    <property type="entry name" value="Homeodomain-like"/>
    <property type="match status" value="2"/>
</dbReference>
<name>A0A4U5UVE0_COLLU</name>
<dbReference type="SMART" id="SM00717">
    <property type="entry name" value="SANT"/>
    <property type="match status" value="2"/>
</dbReference>
<dbReference type="InterPro" id="IPR009057">
    <property type="entry name" value="Homeodomain-like_sf"/>
</dbReference>
<dbReference type="InterPro" id="IPR053078">
    <property type="entry name" value="TTF1-like"/>
</dbReference>
<evidence type="ECO:0000259" key="3">
    <source>
        <dbReference type="PROSITE" id="PS51294"/>
    </source>
</evidence>
<dbReference type="GO" id="GO:0005730">
    <property type="term" value="C:nucleolus"/>
    <property type="evidence" value="ECO:0007669"/>
    <property type="project" value="TreeGrafter"/>
</dbReference>
<evidence type="ECO:0000313" key="5">
    <source>
        <dbReference type="Proteomes" id="UP000298787"/>
    </source>
</evidence>
<feature type="domain" description="HTH myb-type" evidence="3">
    <location>
        <begin position="194"/>
        <end position="221"/>
    </location>
</feature>
<evidence type="ECO:0000313" key="4">
    <source>
        <dbReference type="EMBL" id="TKS79194.1"/>
    </source>
</evidence>
<dbReference type="Proteomes" id="UP000298787">
    <property type="component" value="Chromosome 11"/>
</dbReference>
<sequence>MSLYGKLTCCRPGVCLRRGRFSQEENQVIRQNVQDFLVLTGISSANQLLFPQRFKEQEAEIRKLRVRHNFMERIGPCAVSEPGVLSVRFSEEEVRSLVKLQNLHGNDWRMISEKTGRSIYALQKRFTSIGSVRPPQQNVTRVVYVGPAAGRGQWSRDEESRLKAALKTCLKDLVQQSSAESGLSRDQLCNNLPWKEISEKVQTRSWSQCRLKWFTLLKSKLSSGVGTFNRGPEGLQAKINLINALHHMCVDDVADIDWDEVAEAVGKVTSVCVQKSFHRLKVSKVPNWTRLSYGGEYCNTVIDFLQVNVCPRLEERLQKARRKQQQEEEEEQQENRYLLSDVFTNEDEDEDEEDGQLTSGHST</sequence>
<dbReference type="PANTHER" id="PTHR46760">
    <property type="entry name" value="TRANSCRIPTION TERMINATION FACTOR 1"/>
    <property type="match status" value="1"/>
</dbReference>
<reference evidence="4 5" key="1">
    <citation type="submission" date="2019-01" db="EMBL/GenBank/DDBJ databases">
        <title>Genome Assembly of Collichthys lucidus.</title>
        <authorList>
            <person name="Cai M."/>
            <person name="Xiao S."/>
        </authorList>
    </citation>
    <scope>NUCLEOTIDE SEQUENCE [LARGE SCALE GENOMIC DNA]</scope>
    <source>
        <strain evidence="4">JT15FE1705JMU</strain>
        <tissue evidence="4">Muscle</tissue>
    </source>
</reference>